<dbReference type="GO" id="GO:0004175">
    <property type="term" value="F:endopeptidase activity"/>
    <property type="evidence" value="ECO:0007669"/>
    <property type="project" value="TreeGrafter"/>
</dbReference>
<feature type="chain" id="PRO_5030071302" evidence="7">
    <location>
        <begin position="28"/>
        <end position="492"/>
    </location>
</feature>
<reference evidence="9 10" key="1">
    <citation type="journal article" date="2018" name="Int. J. Syst. Evol. Microbiol.">
        <title>Mesosutterella multiformis gen. nov., sp. nov., a member of the family Sutterellaceae and Sutterella megalosphaeroides sp. nov., isolated from human faeces.</title>
        <authorList>
            <person name="Sakamoto M."/>
            <person name="Ikeyama N."/>
            <person name="Kunihiro T."/>
            <person name="Iino T."/>
            <person name="Yuki M."/>
            <person name="Ohkuma M."/>
        </authorList>
    </citation>
    <scope>NUCLEOTIDE SEQUENCE [LARGE SCALE GENOMIC DNA]</scope>
    <source>
        <strain evidence="9 10">4NBBH2</strain>
    </source>
</reference>
<accession>A0A388SF65</accession>
<dbReference type="InterPro" id="IPR001478">
    <property type="entry name" value="PDZ"/>
</dbReference>
<dbReference type="SMART" id="SM00228">
    <property type="entry name" value="PDZ"/>
    <property type="match status" value="1"/>
</dbReference>
<dbReference type="Pfam" id="PF13180">
    <property type="entry name" value="PDZ_2"/>
    <property type="match status" value="1"/>
</dbReference>
<dbReference type="GO" id="GO:0030288">
    <property type="term" value="C:outer membrane-bounded periplasmic space"/>
    <property type="evidence" value="ECO:0007669"/>
    <property type="project" value="TreeGrafter"/>
</dbReference>
<dbReference type="PANTHER" id="PTHR32060:SF30">
    <property type="entry name" value="CARBOXY-TERMINAL PROCESSING PROTEASE CTPA"/>
    <property type="match status" value="1"/>
</dbReference>
<dbReference type="GO" id="GO:0007165">
    <property type="term" value="P:signal transduction"/>
    <property type="evidence" value="ECO:0007669"/>
    <property type="project" value="TreeGrafter"/>
</dbReference>
<comment type="caution">
    <text evidence="9">The sequence shown here is derived from an EMBL/GenBank/DDBJ whole genome shotgun (WGS) entry which is preliminary data.</text>
</comment>
<keyword evidence="4 5" id="KW-0720">Serine protease</keyword>
<dbReference type="GO" id="GO:0008236">
    <property type="term" value="F:serine-type peptidase activity"/>
    <property type="evidence" value="ECO:0007669"/>
    <property type="project" value="UniProtKB-KW"/>
</dbReference>
<dbReference type="GO" id="GO:0006508">
    <property type="term" value="P:proteolysis"/>
    <property type="evidence" value="ECO:0007669"/>
    <property type="project" value="UniProtKB-KW"/>
</dbReference>
<comment type="similarity">
    <text evidence="1 5">Belongs to the peptidase S41A family.</text>
</comment>
<dbReference type="Pfam" id="PF22694">
    <property type="entry name" value="CtpB_N-like"/>
    <property type="match status" value="1"/>
</dbReference>
<dbReference type="CDD" id="cd06782">
    <property type="entry name" value="cpPDZ_CPP-like"/>
    <property type="match status" value="1"/>
</dbReference>
<evidence type="ECO:0000256" key="5">
    <source>
        <dbReference type="RuleBase" id="RU004404"/>
    </source>
</evidence>
<sequence length="492" mass="52955">MDKNTLKLITVGTAVGFALTMGMNAWADKTDTATQNQLPLKEIRQFTDVFGAIKSFYVDPVGDKKLLEQALTGMVSGLDPHSAYLDAEGFKDLQEGTEGEFGGLGIEVTKDGKSGVQVVSPIDDTPAAKAGVRAGDIIIKIDNTFTYDLTLSKCVKMMRGKPKTPVTLQIMRKGVKKPITIKLVRSIIKVQSVKAKELPDGIGYIRISQFQEHTEEDLAKALNKFQKDHHLKGLVLDLRNNPGGLLDAAVGVCGLFLPANTLVVSTKGRTEDSNREFFTGQPLPNLPVTEKGPEEAKTVPIVVLINPSSASASEIVAGALQDHKRATLMGRRSFGKGSVQTVIPLTPLTEKSPTGIKLTTARYYTPSGRSIQATGIKPDVAVDDTAEGNYPSFIIREADLDNHLTVSGNSTDTDEAKEEAESETASDKDVYKFGDDNDFPLQQAQHFLKGEPVKKGGEHAAKASAKSSQPDAKKTTERSNETSSKNAGKSVK</sequence>
<feature type="compositionally biased region" description="Polar residues" evidence="6">
    <location>
        <begin position="481"/>
        <end position="492"/>
    </location>
</feature>
<dbReference type="RefSeq" id="WP_170135099.1">
    <property type="nucleotide sequence ID" value="NZ_BGZJ01000001.1"/>
</dbReference>
<keyword evidence="7" id="KW-0732">Signal</keyword>
<dbReference type="Gene3D" id="3.30.750.44">
    <property type="match status" value="1"/>
</dbReference>
<dbReference type="CDD" id="cd07560">
    <property type="entry name" value="Peptidase_S41_CPP"/>
    <property type="match status" value="1"/>
</dbReference>
<protein>
    <submittedName>
        <fullName evidence="9">Peptidase S41</fullName>
    </submittedName>
</protein>
<feature type="compositionally biased region" description="Basic and acidic residues" evidence="6">
    <location>
        <begin position="448"/>
        <end position="461"/>
    </location>
</feature>
<evidence type="ECO:0000256" key="7">
    <source>
        <dbReference type="SAM" id="SignalP"/>
    </source>
</evidence>
<dbReference type="InterPro" id="IPR029045">
    <property type="entry name" value="ClpP/crotonase-like_dom_sf"/>
</dbReference>
<dbReference type="InterPro" id="IPR004447">
    <property type="entry name" value="Peptidase_S41A"/>
</dbReference>
<dbReference type="InterPro" id="IPR005151">
    <property type="entry name" value="Tail-specific_protease"/>
</dbReference>
<name>A0A388SF65_9BURK</name>
<feature type="compositionally biased region" description="Acidic residues" evidence="6">
    <location>
        <begin position="412"/>
        <end position="424"/>
    </location>
</feature>
<evidence type="ECO:0000313" key="9">
    <source>
        <dbReference type="EMBL" id="GBO93334.1"/>
    </source>
</evidence>
<dbReference type="SUPFAM" id="SSF50156">
    <property type="entry name" value="PDZ domain-like"/>
    <property type="match status" value="1"/>
</dbReference>
<dbReference type="FunFam" id="2.30.42.10:FF:000063">
    <property type="entry name" value="Peptidase, S41 family"/>
    <property type="match status" value="1"/>
</dbReference>
<dbReference type="AlphaFoldDB" id="A0A388SF65"/>
<feature type="compositionally biased region" description="Basic and acidic residues" evidence="6">
    <location>
        <begin position="425"/>
        <end position="435"/>
    </location>
</feature>
<evidence type="ECO:0000256" key="1">
    <source>
        <dbReference type="ARBA" id="ARBA00009179"/>
    </source>
</evidence>
<evidence type="ECO:0000256" key="4">
    <source>
        <dbReference type="ARBA" id="ARBA00022825"/>
    </source>
</evidence>
<dbReference type="PROSITE" id="PS50106">
    <property type="entry name" value="PDZ"/>
    <property type="match status" value="1"/>
</dbReference>
<accession>A0A401LK21</accession>
<dbReference type="Gene3D" id="3.90.226.10">
    <property type="entry name" value="2-enoyl-CoA Hydratase, Chain A, domain 1"/>
    <property type="match status" value="1"/>
</dbReference>
<dbReference type="Pfam" id="PF03572">
    <property type="entry name" value="Peptidase_S41"/>
    <property type="match status" value="1"/>
</dbReference>
<evidence type="ECO:0000256" key="6">
    <source>
        <dbReference type="SAM" id="MobiDB-lite"/>
    </source>
</evidence>
<feature type="region of interest" description="Disordered" evidence="6">
    <location>
        <begin position="405"/>
        <end position="492"/>
    </location>
</feature>
<feature type="domain" description="PDZ" evidence="8">
    <location>
        <begin position="90"/>
        <end position="159"/>
    </location>
</feature>
<dbReference type="Proteomes" id="UP000266091">
    <property type="component" value="Unassembled WGS sequence"/>
</dbReference>
<dbReference type="InterPro" id="IPR055210">
    <property type="entry name" value="CtpA/B_N"/>
</dbReference>
<evidence type="ECO:0000313" key="10">
    <source>
        <dbReference type="Proteomes" id="UP000266091"/>
    </source>
</evidence>
<organism evidence="9 10">
    <name type="scientific">Mesosutterella multiformis</name>
    <dbReference type="NCBI Taxonomy" id="2259133"/>
    <lineage>
        <taxon>Bacteria</taxon>
        <taxon>Pseudomonadati</taxon>
        <taxon>Pseudomonadota</taxon>
        <taxon>Betaproteobacteria</taxon>
        <taxon>Burkholderiales</taxon>
        <taxon>Sutterellaceae</taxon>
        <taxon>Mesosutterella</taxon>
    </lineage>
</organism>
<keyword evidence="2 5" id="KW-0645">Protease</keyword>
<dbReference type="Gene3D" id="2.30.42.10">
    <property type="match status" value="1"/>
</dbReference>
<evidence type="ECO:0000256" key="2">
    <source>
        <dbReference type="ARBA" id="ARBA00022670"/>
    </source>
</evidence>
<keyword evidence="10" id="KW-1185">Reference proteome</keyword>
<proteinExistence type="inferred from homology"/>
<keyword evidence="3 5" id="KW-0378">Hydrolase</keyword>
<dbReference type="SMART" id="SM00245">
    <property type="entry name" value="TSPc"/>
    <property type="match status" value="1"/>
</dbReference>
<dbReference type="SUPFAM" id="SSF52096">
    <property type="entry name" value="ClpP/crotonase"/>
    <property type="match status" value="1"/>
</dbReference>
<evidence type="ECO:0000259" key="8">
    <source>
        <dbReference type="PROSITE" id="PS50106"/>
    </source>
</evidence>
<dbReference type="NCBIfam" id="TIGR00225">
    <property type="entry name" value="prc"/>
    <property type="match status" value="1"/>
</dbReference>
<dbReference type="PANTHER" id="PTHR32060">
    <property type="entry name" value="TAIL-SPECIFIC PROTEASE"/>
    <property type="match status" value="1"/>
</dbReference>
<feature type="signal peptide" evidence="7">
    <location>
        <begin position="1"/>
        <end position="27"/>
    </location>
</feature>
<dbReference type="InterPro" id="IPR036034">
    <property type="entry name" value="PDZ_sf"/>
</dbReference>
<evidence type="ECO:0000256" key="3">
    <source>
        <dbReference type="ARBA" id="ARBA00022801"/>
    </source>
</evidence>
<gene>
    <name evidence="9" type="primary">ctpA</name>
    <name evidence="9" type="ORF">MESMUL_06880</name>
</gene>
<dbReference type="EMBL" id="BGZJ01000001">
    <property type="protein sequence ID" value="GBO93334.1"/>
    <property type="molecule type" value="Genomic_DNA"/>
</dbReference>
<feature type="compositionally biased region" description="Basic and acidic residues" evidence="6">
    <location>
        <begin position="471"/>
        <end position="480"/>
    </location>
</feature>